<keyword evidence="7" id="KW-1185">Reference proteome</keyword>
<feature type="domain" description="PNPLA" evidence="5">
    <location>
        <begin position="24"/>
        <end position="229"/>
    </location>
</feature>
<keyword evidence="1 4" id="KW-0378">Hydrolase</keyword>
<dbReference type="CDD" id="cd07209">
    <property type="entry name" value="Pat_hypo_Ecoli_Z1214_like"/>
    <property type="match status" value="1"/>
</dbReference>
<dbReference type="PANTHER" id="PTHR14226:SF57">
    <property type="entry name" value="BLR7027 PROTEIN"/>
    <property type="match status" value="1"/>
</dbReference>
<comment type="caution">
    <text evidence="6">The sequence shown here is derived from an EMBL/GenBank/DDBJ whole genome shotgun (WGS) entry which is preliminary data.</text>
</comment>
<dbReference type="Pfam" id="PF01734">
    <property type="entry name" value="Patatin"/>
    <property type="match status" value="1"/>
</dbReference>
<evidence type="ECO:0000259" key="5">
    <source>
        <dbReference type="PROSITE" id="PS51635"/>
    </source>
</evidence>
<gene>
    <name evidence="6" type="ORF">R70211_07188</name>
</gene>
<dbReference type="Proteomes" id="UP000675121">
    <property type="component" value="Unassembled WGS sequence"/>
</dbReference>
<sequence length="380" mass="41949">MRKARETDHPDTRSNWGKFDHTVMVLQGGGALGAYQAGVYAGLAEAAVAPDWIAGVSIGAINAALIAGNPPERRVERLREFWQRISAHAPFVPSPSLDPIRPLLNFMSAASSVAFGVPGFFTPRTTGPFVAPQASIETLSMYDTYPLRQTLKELVDFELINQHAVRLSLGAVNVQSGNSVYFDNTKTEIGPEHVMASGALPPGFPAVQIDGQWYWDGGIACNSPLWYVLDEDFRMSALILQVDVFSGAGALPTNLRKVQERCKDIQYASKTRFNTTRISEIEALRNSLRRVLDKLPDSLKTDADVQKLDAISTRGAVALVHFINRHTTQSSNFKDYEFSRATVTELWDFGYRDAQKSLSDPKWQEATDLGNGVHVYDLTV</sequence>
<evidence type="ECO:0000313" key="6">
    <source>
        <dbReference type="EMBL" id="CAE6963943.1"/>
    </source>
</evidence>
<dbReference type="Gene3D" id="3.40.1090.10">
    <property type="entry name" value="Cytosolic phospholipase A2 catalytic domain"/>
    <property type="match status" value="2"/>
</dbReference>
<proteinExistence type="predicted"/>
<dbReference type="AlphaFoldDB" id="A0A9N8R5S8"/>
<feature type="active site" description="Nucleophile" evidence="4">
    <location>
        <position position="57"/>
    </location>
</feature>
<dbReference type="RefSeq" id="WP_236072423.1">
    <property type="nucleotide sequence ID" value="NZ_CAJNAY010000044.1"/>
</dbReference>
<evidence type="ECO:0000256" key="1">
    <source>
        <dbReference type="ARBA" id="ARBA00022801"/>
    </source>
</evidence>
<evidence type="ECO:0000313" key="7">
    <source>
        <dbReference type="Proteomes" id="UP000675121"/>
    </source>
</evidence>
<accession>A0A9N8R5S8</accession>
<evidence type="ECO:0000256" key="3">
    <source>
        <dbReference type="ARBA" id="ARBA00023098"/>
    </source>
</evidence>
<dbReference type="EMBL" id="CAJNAS010000035">
    <property type="protein sequence ID" value="CAE6963943.1"/>
    <property type="molecule type" value="Genomic_DNA"/>
</dbReference>
<feature type="short sequence motif" description="DGA/G" evidence="4">
    <location>
        <begin position="216"/>
        <end position="218"/>
    </location>
</feature>
<protein>
    <recommendedName>
        <fullName evidence="5">PNPLA domain-containing protein</fullName>
    </recommendedName>
</protein>
<dbReference type="InterPro" id="IPR016035">
    <property type="entry name" value="Acyl_Trfase/lysoPLipase"/>
</dbReference>
<evidence type="ECO:0000256" key="4">
    <source>
        <dbReference type="PROSITE-ProRule" id="PRU01161"/>
    </source>
</evidence>
<reference evidence="6" key="1">
    <citation type="submission" date="2021-02" db="EMBL/GenBank/DDBJ databases">
        <authorList>
            <person name="Vanwijnsberghe S."/>
        </authorList>
    </citation>
    <scope>NUCLEOTIDE SEQUENCE</scope>
    <source>
        <strain evidence="6">R-70211</strain>
    </source>
</reference>
<organism evidence="6 7">
    <name type="scientific">Paraburkholderia domus</name>
    <dbReference type="NCBI Taxonomy" id="2793075"/>
    <lineage>
        <taxon>Bacteria</taxon>
        <taxon>Pseudomonadati</taxon>
        <taxon>Pseudomonadota</taxon>
        <taxon>Betaproteobacteria</taxon>
        <taxon>Burkholderiales</taxon>
        <taxon>Burkholderiaceae</taxon>
        <taxon>Paraburkholderia</taxon>
    </lineage>
</organism>
<keyword evidence="2 4" id="KW-0442">Lipid degradation</keyword>
<dbReference type="Pfam" id="PF12536">
    <property type="entry name" value="DUF3734"/>
    <property type="match status" value="1"/>
</dbReference>
<evidence type="ECO:0000256" key="2">
    <source>
        <dbReference type="ARBA" id="ARBA00022963"/>
    </source>
</evidence>
<feature type="short sequence motif" description="GXGXXG" evidence="4">
    <location>
        <begin position="28"/>
        <end position="33"/>
    </location>
</feature>
<dbReference type="GO" id="GO:0016042">
    <property type="term" value="P:lipid catabolic process"/>
    <property type="evidence" value="ECO:0007669"/>
    <property type="project" value="UniProtKB-UniRule"/>
</dbReference>
<dbReference type="SUPFAM" id="SSF52151">
    <property type="entry name" value="FabD/lysophospholipase-like"/>
    <property type="match status" value="1"/>
</dbReference>
<keyword evidence="3 4" id="KW-0443">Lipid metabolism</keyword>
<dbReference type="InterPro" id="IPR050301">
    <property type="entry name" value="NTE"/>
</dbReference>
<dbReference type="PROSITE" id="PS51635">
    <property type="entry name" value="PNPLA"/>
    <property type="match status" value="1"/>
</dbReference>
<feature type="short sequence motif" description="GXSXG" evidence="4">
    <location>
        <begin position="55"/>
        <end position="59"/>
    </location>
</feature>
<name>A0A9N8R5S8_9BURK</name>
<dbReference type="InterPro" id="IPR021095">
    <property type="entry name" value="DUF3734"/>
</dbReference>
<feature type="active site" description="Proton acceptor" evidence="4">
    <location>
        <position position="216"/>
    </location>
</feature>
<dbReference type="PANTHER" id="PTHR14226">
    <property type="entry name" value="NEUROPATHY TARGET ESTERASE/SWISS CHEESE D.MELANOGASTER"/>
    <property type="match status" value="1"/>
</dbReference>
<dbReference type="InterPro" id="IPR002641">
    <property type="entry name" value="PNPLA_dom"/>
</dbReference>
<dbReference type="GO" id="GO:0016787">
    <property type="term" value="F:hydrolase activity"/>
    <property type="evidence" value="ECO:0007669"/>
    <property type="project" value="UniProtKB-UniRule"/>
</dbReference>